<evidence type="ECO:0000256" key="6">
    <source>
        <dbReference type="ARBA" id="ARBA00022781"/>
    </source>
</evidence>
<evidence type="ECO:0000256" key="5">
    <source>
        <dbReference type="ARBA" id="ARBA00022692"/>
    </source>
</evidence>
<comment type="similarity">
    <text evidence="2">Belongs to the ATPase A chain family.</text>
</comment>
<dbReference type="PANTHER" id="PTHR11410">
    <property type="entry name" value="ATP SYNTHASE SUBUNIT A"/>
    <property type="match status" value="1"/>
</dbReference>
<keyword evidence="6" id="KW-0375">Hydrogen ion transport</keyword>
<sequence length="417" mass="45859">MDAVGLLAFLSIVCELPASREEMPKGQGQAGNDLYWKKFKPLKSLTSGNSVDLLGLVLLLYFYPRTGEEREEDALPASLVVSYLLASYGTSYKNKKKSLIPAQPIPVNSSQAKGREENANGPRMVLRVKIIRLLPILINNRPVLRVLLTIFIYEDHPGLNLDSERVVELQAEIGEKFREAVKSAGDERLFSKPEDYIAAIEQLHGESESIEFLQSLSDDLVKNGANGETYKEGIQMWIDLMMSSPLDQFSILPLIPMKIGDLYFSFTNPSLFMLLTLSLVLLFLYFVTKKGGGNSVPNAWQSLVELIYDFVPNLVNEQIGGLSGNVKQKFFPCISVTFTFSLFRNLQGDPGPLFIVLALTGLELVLVGPVGGVPALGLGSSLVSHASKYSRKNDLVSCSYAIFSFGSCLVFVLLGNG</sequence>
<keyword evidence="8" id="KW-0406">Ion transport</keyword>
<protein>
    <recommendedName>
        <fullName evidence="11">F-ATPase protein 6</fullName>
    </recommendedName>
</protein>
<keyword evidence="7 12" id="KW-1133">Transmembrane helix</keyword>
<comment type="subcellular location">
    <subcellularLocation>
        <location evidence="1">Membrane</location>
        <topology evidence="1">Multi-pass membrane protein</topology>
    </subcellularLocation>
</comment>
<evidence type="ECO:0000256" key="1">
    <source>
        <dbReference type="ARBA" id="ARBA00004141"/>
    </source>
</evidence>
<feature type="transmembrane region" description="Helical" evidence="12">
    <location>
        <begin position="353"/>
        <end position="383"/>
    </location>
</feature>
<evidence type="ECO:0000256" key="7">
    <source>
        <dbReference type="ARBA" id="ARBA00022989"/>
    </source>
</evidence>
<evidence type="ECO:0000313" key="13">
    <source>
        <dbReference type="EMBL" id="KAL0302762.1"/>
    </source>
</evidence>
<organism evidence="13">
    <name type="scientific">Sesamum calycinum</name>
    <dbReference type="NCBI Taxonomy" id="2727403"/>
    <lineage>
        <taxon>Eukaryota</taxon>
        <taxon>Viridiplantae</taxon>
        <taxon>Streptophyta</taxon>
        <taxon>Embryophyta</taxon>
        <taxon>Tracheophyta</taxon>
        <taxon>Spermatophyta</taxon>
        <taxon>Magnoliopsida</taxon>
        <taxon>eudicotyledons</taxon>
        <taxon>Gunneridae</taxon>
        <taxon>Pentapetalae</taxon>
        <taxon>asterids</taxon>
        <taxon>lamiids</taxon>
        <taxon>Lamiales</taxon>
        <taxon>Pedaliaceae</taxon>
        <taxon>Sesamum</taxon>
    </lineage>
</organism>
<name>A0AAW2K7I7_9LAMI</name>
<comment type="caution">
    <text evidence="13">The sequence shown here is derived from an EMBL/GenBank/DDBJ whole genome shotgun (WGS) entry which is preliminary data.</text>
</comment>
<accession>A0AAW2K7I7</accession>
<evidence type="ECO:0000256" key="10">
    <source>
        <dbReference type="ARBA" id="ARBA00023310"/>
    </source>
</evidence>
<dbReference type="EMBL" id="JACGWM010000507">
    <property type="protein sequence ID" value="KAL0302762.1"/>
    <property type="molecule type" value="Genomic_DNA"/>
</dbReference>
<proteinExistence type="inferred from homology"/>
<feature type="transmembrane region" description="Helical" evidence="12">
    <location>
        <begin position="262"/>
        <end position="287"/>
    </location>
</feature>
<keyword evidence="4" id="KW-0138">CF(0)</keyword>
<keyword evidence="10" id="KW-0066">ATP synthesis</keyword>
<dbReference type="GO" id="GO:0045259">
    <property type="term" value="C:proton-transporting ATP synthase complex"/>
    <property type="evidence" value="ECO:0007669"/>
    <property type="project" value="UniProtKB-KW"/>
</dbReference>
<dbReference type="AlphaFoldDB" id="A0AAW2K7I7"/>
<dbReference type="InterPro" id="IPR045083">
    <property type="entry name" value="ATP_synth_F0_asu_bact/mt"/>
</dbReference>
<evidence type="ECO:0000256" key="12">
    <source>
        <dbReference type="SAM" id="Phobius"/>
    </source>
</evidence>
<evidence type="ECO:0000256" key="9">
    <source>
        <dbReference type="ARBA" id="ARBA00023136"/>
    </source>
</evidence>
<reference evidence="13" key="1">
    <citation type="submission" date="2020-06" db="EMBL/GenBank/DDBJ databases">
        <authorList>
            <person name="Li T."/>
            <person name="Hu X."/>
            <person name="Zhang T."/>
            <person name="Song X."/>
            <person name="Zhang H."/>
            <person name="Dai N."/>
            <person name="Sheng W."/>
            <person name="Hou X."/>
            <person name="Wei L."/>
        </authorList>
    </citation>
    <scope>NUCLEOTIDE SEQUENCE</scope>
    <source>
        <strain evidence="13">KEN8</strain>
        <tissue evidence="13">Leaf</tissue>
    </source>
</reference>
<keyword evidence="5 12" id="KW-0812">Transmembrane</keyword>
<evidence type="ECO:0000256" key="11">
    <source>
        <dbReference type="ARBA" id="ARBA00032954"/>
    </source>
</evidence>
<evidence type="ECO:0000256" key="4">
    <source>
        <dbReference type="ARBA" id="ARBA00022547"/>
    </source>
</evidence>
<evidence type="ECO:0000256" key="8">
    <source>
        <dbReference type="ARBA" id="ARBA00023065"/>
    </source>
</evidence>
<dbReference type="Pfam" id="PF00119">
    <property type="entry name" value="ATP-synt_A"/>
    <property type="match status" value="1"/>
</dbReference>
<dbReference type="PANTHER" id="PTHR11410:SF0">
    <property type="entry name" value="ATP SYNTHASE SUBUNIT A"/>
    <property type="match status" value="1"/>
</dbReference>
<keyword evidence="3" id="KW-0813">Transport</keyword>
<keyword evidence="9 12" id="KW-0472">Membrane</keyword>
<dbReference type="InterPro" id="IPR000568">
    <property type="entry name" value="ATP_synth_F0_asu"/>
</dbReference>
<gene>
    <name evidence="13" type="ORF">Scaly_2562800</name>
</gene>
<evidence type="ECO:0000256" key="3">
    <source>
        <dbReference type="ARBA" id="ARBA00022448"/>
    </source>
</evidence>
<evidence type="ECO:0000256" key="2">
    <source>
        <dbReference type="ARBA" id="ARBA00006810"/>
    </source>
</evidence>
<dbReference type="GO" id="GO:0046933">
    <property type="term" value="F:proton-transporting ATP synthase activity, rotational mechanism"/>
    <property type="evidence" value="ECO:0007669"/>
    <property type="project" value="TreeGrafter"/>
</dbReference>
<reference evidence="13" key="2">
    <citation type="journal article" date="2024" name="Plant">
        <title>Genomic evolution and insights into agronomic trait innovations of Sesamum species.</title>
        <authorList>
            <person name="Miao H."/>
            <person name="Wang L."/>
            <person name="Qu L."/>
            <person name="Liu H."/>
            <person name="Sun Y."/>
            <person name="Le M."/>
            <person name="Wang Q."/>
            <person name="Wei S."/>
            <person name="Zheng Y."/>
            <person name="Lin W."/>
            <person name="Duan Y."/>
            <person name="Cao H."/>
            <person name="Xiong S."/>
            <person name="Wang X."/>
            <person name="Wei L."/>
            <person name="Li C."/>
            <person name="Ma Q."/>
            <person name="Ju M."/>
            <person name="Zhao R."/>
            <person name="Li G."/>
            <person name="Mu C."/>
            <person name="Tian Q."/>
            <person name="Mei H."/>
            <person name="Zhang T."/>
            <person name="Gao T."/>
            <person name="Zhang H."/>
        </authorList>
    </citation>
    <scope>NUCLEOTIDE SEQUENCE</scope>
    <source>
        <strain evidence="13">KEN8</strain>
    </source>
</reference>
<feature type="transmembrane region" description="Helical" evidence="12">
    <location>
        <begin position="395"/>
        <end position="414"/>
    </location>
</feature>